<evidence type="ECO:0000313" key="3">
    <source>
        <dbReference type="Proteomes" id="UP001155077"/>
    </source>
</evidence>
<name>A0ABT0Z1Q8_9FLAO</name>
<dbReference type="GO" id="GO:0032259">
    <property type="term" value="P:methylation"/>
    <property type="evidence" value="ECO:0007669"/>
    <property type="project" value="UniProtKB-KW"/>
</dbReference>
<dbReference type="EMBL" id="JAMSCK010000002">
    <property type="protein sequence ID" value="MCM8569205.1"/>
    <property type="molecule type" value="Genomic_DNA"/>
</dbReference>
<dbReference type="Pfam" id="PF05050">
    <property type="entry name" value="Methyltransf_21"/>
    <property type="match status" value="1"/>
</dbReference>
<sequence>MEGKMIQKIKTSFKQLYITTFCNREDLSNRKISYSQSGEDLIVKFIFDYIGIKKPTYLDIGAHHPFFISNTALFYKNGSRGINIEPDPYLFQKFPIHRKEDTNLNIGIGGTNDLLDFYIISSATLNTFSKNEAERYSTEGNFKIKEIKKIEVRTIGDILKNYANGKFPQFLNIDAEGMEEQIINQIDFISNFPIVICIETISFSTSGKGKKNLTLVKYIEEKGYILYADTNINSIFVKKEFWQKN</sequence>
<proteinExistence type="predicted"/>
<dbReference type="SUPFAM" id="SSF53335">
    <property type="entry name" value="S-adenosyl-L-methionine-dependent methyltransferases"/>
    <property type="match status" value="1"/>
</dbReference>
<dbReference type="NCBIfam" id="TIGR01444">
    <property type="entry name" value="fkbM_fam"/>
    <property type="match status" value="1"/>
</dbReference>
<dbReference type="Proteomes" id="UP001155077">
    <property type="component" value="Unassembled WGS sequence"/>
</dbReference>
<feature type="domain" description="Methyltransferase FkbM" evidence="1">
    <location>
        <begin position="59"/>
        <end position="225"/>
    </location>
</feature>
<protein>
    <submittedName>
        <fullName evidence="2">FkbM family methyltransferase</fullName>
    </submittedName>
</protein>
<comment type="caution">
    <text evidence="2">The sequence shown here is derived from an EMBL/GenBank/DDBJ whole genome shotgun (WGS) entry which is preliminary data.</text>
</comment>
<dbReference type="InterPro" id="IPR029063">
    <property type="entry name" value="SAM-dependent_MTases_sf"/>
</dbReference>
<dbReference type="RefSeq" id="WP_252112013.1">
    <property type="nucleotide sequence ID" value="NZ_JAMSCK010000002.1"/>
</dbReference>
<gene>
    <name evidence="2" type="ORF">NE848_07435</name>
</gene>
<dbReference type="Gene3D" id="3.40.50.150">
    <property type="entry name" value="Vaccinia Virus protein VP39"/>
    <property type="match status" value="1"/>
</dbReference>
<reference evidence="2" key="1">
    <citation type="submission" date="2022-06" db="EMBL/GenBank/DDBJ databases">
        <title>Gramella sediminis sp. nov., isolated from deep-sea sediment of the Indian Ocean.</title>
        <authorList>
            <person name="Yang L."/>
        </authorList>
    </citation>
    <scope>NUCLEOTIDE SEQUENCE</scope>
    <source>
        <strain evidence="2">HMD3159</strain>
    </source>
</reference>
<keyword evidence="2" id="KW-0808">Transferase</keyword>
<dbReference type="GO" id="GO:0008168">
    <property type="term" value="F:methyltransferase activity"/>
    <property type="evidence" value="ECO:0007669"/>
    <property type="project" value="UniProtKB-KW"/>
</dbReference>
<keyword evidence="2" id="KW-0489">Methyltransferase</keyword>
<keyword evidence="3" id="KW-1185">Reference proteome</keyword>
<accession>A0ABT0Z1Q8</accession>
<dbReference type="InterPro" id="IPR006342">
    <property type="entry name" value="FkbM_mtfrase"/>
</dbReference>
<evidence type="ECO:0000259" key="1">
    <source>
        <dbReference type="Pfam" id="PF05050"/>
    </source>
</evidence>
<evidence type="ECO:0000313" key="2">
    <source>
        <dbReference type="EMBL" id="MCM8569205.1"/>
    </source>
</evidence>
<organism evidence="2 3">
    <name type="scientific">Gramella jeungdoensis</name>
    <dbReference type="NCBI Taxonomy" id="708091"/>
    <lineage>
        <taxon>Bacteria</taxon>
        <taxon>Pseudomonadati</taxon>
        <taxon>Bacteroidota</taxon>
        <taxon>Flavobacteriia</taxon>
        <taxon>Flavobacteriales</taxon>
        <taxon>Flavobacteriaceae</taxon>
        <taxon>Christiangramia</taxon>
    </lineage>
</organism>